<keyword evidence="5 10" id="KW-0489">Methyltransferase</keyword>
<sequence>MPDRYFSETPIEGPLATLAGSEAHHLLHVMRAGPGDRVTLFDGAGAEFDAEVQTLARATATLRVLERREVSRESARELVLAVAIPKGDRQKWLVEKLTELGVTSLVPLLTERSVVRLAGSALDKLRRNVVEASKQCGRNRLMEITAPRSWNECIEGFPEHRRLVAHPGVAAGLTAGSQTPTVVAVGPEGGLTDHEVELAQQHGWRPIALGPRILRIETAAIAAATLVALADGGNHG</sequence>
<evidence type="ECO:0000256" key="7">
    <source>
        <dbReference type="ARBA" id="ARBA00022691"/>
    </source>
</evidence>
<dbReference type="GO" id="GO:0070475">
    <property type="term" value="P:rRNA base methylation"/>
    <property type="evidence" value="ECO:0007669"/>
    <property type="project" value="TreeGrafter"/>
</dbReference>
<evidence type="ECO:0000259" key="12">
    <source>
        <dbReference type="Pfam" id="PF20260"/>
    </source>
</evidence>
<dbReference type="SUPFAM" id="SSF88697">
    <property type="entry name" value="PUA domain-like"/>
    <property type="match status" value="1"/>
</dbReference>
<dbReference type="Pfam" id="PF20260">
    <property type="entry name" value="PUA_4"/>
    <property type="match status" value="1"/>
</dbReference>
<evidence type="ECO:0000313" key="14">
    <source>
        <dbReference type="Proteomes" id="UP000317429"/>
    </source>
</evidence>
<dbReference type="SUPFAM" id="SSF75217">
    <property type="entry name" value="alpha/beta knot"/>
    <property type="match status" value="1"/>
</dbReference>
<evidence type="ECO:0000256" key="2">
    <source>
        <dbReference type="ARBA" id="ARBA00005528"/>
    </source>
</evidence>
<accession>A0A518D5B4</accession>
<dbReference type="EMBL" id="CP036291">
    <property type="protein sequence ID" value="QDU86670.1"/>
    <property type="molecule type" value="Genomic_DNA"/>
</dbReference>
<comment type="catalytic activity">
    <reaction evidence="9 10">
        <text>uridine(1498) in 16S rRNA + S-adenosyl-L-methionine = N(3)-methyluridine(1498) in 16S rRNA + S-adenosyl-L-homocysteine + H(+)</text>
        <dbReference type="Rhea" id="RHEA:42920"/>
        <dbReference type="Rhea" id="RHEA-COMP:10283"/>
        <dbReference type="Rhea" id="RHEA-COMP:10284"/>
        <dbReference type="ChEBI" id="CHEBI:15378"/>
        <dbReference type="ChEBI" id="CHEBI:57856"/>
        <dbReference type="ChEBI" id="CHEBI:59789"/>
        <dbReference type="ChEBI" id="CHEBI:65315"/>
        <dbReference type="ChEBI" id="CHEBI:74502"/>
        <dbReference type="EC" id="2.1.1.193"/>
    </reaction>
</comment>
<keyword evidence="6 10" id="KW-0808">Transferase</keyword>
<keyword evidence="3 10" id="KW-0963">Cytoplasm</keyword>
<evidence type="ECO:0000259" key="11">
    <source>
        <dbReference type="Pfam" id="PF04452"/>
    </source>
</evidence>
<feature type="domain" description="Ribosomal RNA small subunit methyltransferase E methyltransferase" evidence="11">
    <location>
        <begin position="73"/>
        <end position="227"/>
    </location>
</feature>
<dbReference type="GO" id="GO:0005737">
    <property type="term" value="C:cytoplasm"/>
    <property type="evidence" value="ECO:0007669"/>
    <property type="project" value="UniProtKB-SubCell"/>
</dbReference>
<dbReference type="GO" id="GO:0070042">
    <property type="term" value="F:rRNA (uridine-N3-)-methyltransferase activity"/>
    <property type="evidence" value="ECO:0007669"/>
    <property type="project" value="TreeGrafter"/>
</dbReference>
<comment type="function">
    <text evidence="8 10">Specifically methylates the N3 position of the uracil ring of uridine 1498 (m3U1498) in 16S rRNA. Acts on the fully assembled 30S ribosomal subunit.</text>
</comment>
<keyword evidence="7 10" id="KW-0949">S-adenosyl-L-methionine</keyword>
<dbReference type="NCBIfam" id="TIGR00046">
    <property type="entry name" value="RsmE family RNA methyltransferase"/>
    <property type="match status" value="1"/>
</dbReference>
<evidence type="ECO:0000256" key="4">
    <source>
        <dbReference type="ARBA" id="ARBA00022552"/>
    </source>
</evidence>
<evidence type="ECO:0000256" key="3">
    <source>
        <dbReference type="ARBA" id="ARBA00022490"/>
    </source>
</evidence>
<dbReference type="Gene3D" id="3.40.1280.10">
    <property type="match status" value="1"/>
</dbReference>
<feature type="domain" description="Ribosomal RNA small subunit methyltransferase E PUA-like" evidence="12">
    <location>
        <begin position="18"/>
        <end position="64"/>
    </location>
</feature>
<reference evidence="13 14" key="1">
    <citation type="submission" date="2019-02" db="EMBL/GenBank/DDBJ databases">
        <title>Deep-cultivation of Planctomycetes and their phenomic and genomic characterization uncovers novel biology.</title>
        <authorList>
            <person name="Wiegand S."/>
            <person name="Jogler M."/>
            <person name="Boedeker C."/>
            <person name="Pinto D."/>
            <person name="Vollmers J."/>
            <person name="Rivas-Marin E."/>
            <person name="Kohn T."/>
            <person name="Peeters S.H."/>
            <person name="Heuer A."/>
            <person name="Rast P."/>
            <person name="Oberbeckmann S."/>
            <person name="Bunk B."/>
            <person name="Jeske O."/>
            <person name="Meyerdierks A."/>
            <person name="Storesund J.E."/>
            <person name="Kallscheuer N."/>
            <person name="Luecker S."/>
            <person name="Lage O.M."/>
            <person name="Pohl T."/>
            <person name="Merkel B.J."/>
            <person name="Hornburger P."/>
            <person name="Mueller R.-W."/>
            <person name="Bruemmer F."/>
            <person name="Labrenz M."/>
            <person name="Spormann A.M."/>
            <person name="Op den Camp H."/>
            <person name="Overmann J."/>
            <person name="Amann R."/>
            <person name="Jetten M.S.M."/>
            <person name="Mascher T."/>
            <person name="Medema M.H."/>
            <person name="Devos D.P."/>
            <person name="Kaster A.-K."/>
            <person name="Ovreas L."/>
            <person name="Rohde M."/>
            <person name="Galperin M.Y."/>
            <person name="Jogler C."/>
        </authorList>
    </citation>
    <scope>NUCLEOTIDE SEQUENCE [LARGE SCALE GENOMIC DNA]</scope>
    <source>
        <strain evidence="13 14">Pla175</strain>
    </source>
</reference>
<proteinExistence type="inferred from homology"/>
<dbReference type="KEGG" id="pnd:Pla175_00200"/>
<dbReference type="AlphaFoldDB" id="A0A518D5B4"/>
<dbReference type="CDD" id="cd18084">
    <property type="entry name" value="RsmE-like"/>
    <property type="match status" value="1"/>
</dbReference>
<gene>
    <name evidence="13" type="primary">rsmE</name>
    <name evidence="13" type="ORF">Pla175_00200</name>
</gene>
<protein>
    <recommendedName>
        <fullName evidence="10">Ribosomal RNA small subunit methyltransferase E</fullName>
        <ecNumber evidence="10">2.1.1.193</ecNumber>
    </recommendedName>
</protein>
<evidence type="ECO:0000256" key="8">
    <source>
        <dbReference type="ARBA" id="ARBA00025699"/>
    </source>
</evidence>
<evidence type="ECO:0000256" key="10">
    <source>
        <dbReference type="PIRNR" id="PIRNR015601"/>
    </source>
</evidence>
<name>A0A518D5B4_9BACT</name>
<dbReference type="RefSeq" id="WP_197527167.1">
    <property type="nucleotide sequence ID" value="NZ_CP036291.1"/>
</dbReference>
<dbReference type="PANTHER" id="PTHR30027:SF3">
    <property type="entry name" value="16S RRNA (URACIL(1498)-N(3))-METHYLTRANSFERASE"/>
    <property type="match status" value="1"/>
</dbReference>
<evidence type="ECO:0000256" key="5">
    <source>
        <dbReference type="ARBA" id="ARBA00022603"/>
    </source>
</evidence>
<dbReference type="InterPro" id="IPR015947">
    <property type="entry name" value="PUA-like_sf"/>
</dbReference>
<dbReference type="PIRSF" id="PIRSF015601">
    <property type="entry name" value="MTase_slr0722"/>
    <property type="match status" value="1"/>
</dbReference>
<dbReference type="NCBIfam" id="NF008692">
    <property type="entry name" value="PRK11713.1-5"/>
    <property type="match status" value="1"/>
</dbReference>
<evidence type="ECO:0000256" key="6">
    <source>
        <dbReference type="ARBA" id="ARBA00022679"/>
    </source>
</evidence>
<dbReference type="InterPro" id="IPR046886">
    <property type="entry name" value="RsmE_MTase_dom"/>
</dbReference>
<evidence type="ECO:0000256" key="9">
    <source>
        <dbReference type="ARBA" id="ARBA00047944"/>
    </source>
</evidence>
<dbReference type="EC" id="2.1.1.193" evidence="10"/>
<evidence type="ECO:0000256" key="1">
    <source>
        <dbReference type="ARBA" id="ARBA00004496"/>
    </source>
</evidence>
<organism evidence="13 14">
    <name type="scientific">Pirellulimonas nuda</name>
    <dbReference type="NCBI Taxonomy" id="2528009"/>
    <lineage>
        <taxon>Bacteria</taxon>
        <taxon>Pseudomonadati</taxon>
        <taxon>Planctomycetota</taxon>
        <taxon>Planctomycetia</taxon>
        <taxon>Pirellulales</taxon>
        <taxon>Lacipirellulaceae</taxon>
        <taxon>Pirellulimonas</taxon>
    </lineage>
</organism>
<dbReference type="Pfam" id="PF04452">
    <property type="entry name" value="Methyltrans_RNA"/>
    <property type="match status" value="1"/>
</dbReference>
<dbReference type="InterPro" id="IPR029028">
    <property type="entry name" value="Alpha/beta_knot_MTases"/>
</dbReference>
<comment type="similarity">
    <text evidence="2 10">Belongs to the RNA methyltransferase RsmE family.</text>
</comment>
<keyword evidence="14" id="KW-1185">Reference proteome</keyword>
<dbReference type="Proteomes" id="UP000317429">
    <property type="component" value="Chromosome"/>
</dbReference>
<dbReference type="InterPro" id="IPR006700">
    <property type="entry name" value="RsmE"/>
</dbReference>
<dbReference type="InterPro" id="IPR029026">
    <property type="entry name" value="tRNA_m1G_MTases_N"/>
</dbReference>
<evidence type="ECO:0000313" key="13">
    <source>
        <dbReference type="EMBL" id="QDU86670.1"/>
    </source>
</evidence>
<dbReference type="PANTHER" id="PTHR30027">
    <property type="entry name" value="RIBOSOMAL RNA SMALL SUBUNIT METHYLTRANSFERASE E"/>
    <property type="match status" value="1"/>
</dbReference>
<comment type="subcellular location">
    <subcellularLocation>
        <location evidence="1 10">Cytoplasm</location>
    </subcellularLocation>
</comment>
<dbReference type="InterPro" id="IPR046887">
    <property type="entry name" value="RsmE_PUA-like"/>
</dbReference>
<keyword evidence="4 10" id="KW-0698">rRNA processing</keyword>